<dbReference type="PROSITE" id="PS51085">
    <property type="entry name" value="2FE2S_FER_2"/>
    <property type="match status" value="1"/>
</dbReference>
<dbReference type="Pfam" id="PF00111">
    <property type="entry name" value="Fer2"/>
    <property type="match status" value="1"/>
</dbReference>
<evidence type="ECO:0000256" key="3">
    <source>
        <dbReference type="SAM" id="Phobius"/>
    </source>
</evidence>
<protein>
    <recommendedName>
        <fullName evidence="4">2Fe-2S ferredoxin-type domain-containing protein</fullName>
    </recommendedName>
</protein>
<evidence type="ECO:0000256" key="1">
    <source>
        <dbReference type="ARBA" id="ARBA00022630"/>
    </source>
</evidence>
<dbReference type="PANTHER" id="PTHR43644:SF1">
    <property type="entry name" value="NAD(P)H-FLAVIN REDUCTASE"/>
    <property type="match status" value="1"/>
</dbReference>
<sequence>MTEVIGGVGMFTGVVLVLVAVILAARSRLVASGDVSININGERTITSEAGGKLLNVLADQGIFVSSACGGGGTCAQCRVKIHEGGGDILPTEKEHISRKEEKEGERLSCQVAVKQDMNIEVPPEVFS</sequence>
<dbReference type="GO" id="GO:0051536">
    <property type="term" value="F:iron-sulfur cluster binding"/>
    <property type="evidence" value="ECO:0007669"/>
    <property type="project" value="InterPro"/>
</dbReference>
<accession>A0A383D188</accession>
<keyword evidence="2" id="KW-0274">FAD</keyword>
<reference evidence="5" key="1">
    <citation type="submission" date="2018-05" db="EMBL/GenBank/DDBJ databases">
        <authorList>
            <person name="Lanie J.A."/>
            <person name="Ng W.-L."/>
            <person name="Kazmierczak K.M."/>
            <person name="Andrzejewski T.M."/>
            <person name="Davidsen T.M."/>
            <person name="Wayne K.J."/>
            <person name="Tettelin H."/>
            <person name="Glass J.I."/>
            <person name="Rusch D."/>
            <person name="Podicherti R."/>
            <person name="Tsui H.-C.T."/>
            <person name="Winkler M.E."/>
        </authorList>
    </citation>
    <scope>NUCLEOTIDE SEQUENCE</scope>
</reference>
<keyword evidence="3" id="KW-0472">Membrane</keyword>
<keyword evidence="3" id="KW-1133">Transmembrane helix</keyword>
<evidence type="ECO:0000256" key="2">
    <source>
        <dbReference type="ARBA" id="ARBA00022827"/>
    </source>
</evidence>
<dbReference type="PANTHER" id="PTHR43644">
    <property type="entry name" value="NA(+)-TRANSLOCATING NADH-QUINONE REDUCTASE SUBUNIT"/>
    <property type="match status" value="1"/>
</dbReference>
<dbReference type="AlphaFoldDB" id="A0A383D188"/>
<dbReference type="InterPro" id="IPR036010">
    <property type="entry name" value="2Fe-2S_ferredoxin-like_sf"/>
</dbReference>
<dbReference type="InterPro" id="IPR001041">
    <property type="entry name" value="2Fe-2S_ferredoxin-type"/>
</dbReference>
<dbReference type="InterPro" id="IPR012675">
    <property type="entry name" value="Beta-grasp_dom_sf"/>
</dbReference>
<evidence type="ECO:0000259" key="4">
    <source>
        <dbReference type="PROSITE" id="PS51085"/>
    </source>
</evidence>
<feature type="domain" description="2Fe-2S ferredoxin-type" evidence="4">
    <location>
        <begin position="33"/>
        <end position="125"/>
    </location>
</feature>
<keyword evidence="1" id="KW-0285">Flavoprotein</keyword>
<name>A0A383D188_9ZZZZ</name>
<keyword evidence="3" id="KW-0812">Transmembrane</keyword>
<dbReference type="CDD" id="cd00207">
    <property type="entry name" value="fer2"/>
    <property type="match status" value="1"/>
</dbReference>
<proteinExistence type="predicted"/>
<gene>
    <name evidence="5" type="ORF">METZ01_LOCUS490492</name>
</gene>
<dbReference type="EMBL" id="UINC01213040">
    <property type="protein sequence ID" value="SVE37638.1"/>
    <property type="molecule type" value="Genomic_DNA"/>
</dbReference>
<dbReference type="SUPFAM" id="SSF54292">
    <property type="entry name" value="2Fe-2S ferredoxin-like"/>
    <property type="match status" value="1"/>
</dbReference>
<dbReference type="Gene3D" id="3.10.20.30">
    <property type="match status" value="1"/>
</dbReference>
<feature type="non-terminal residue" evidence="5">
    <location>
        <position position="127"/>
    </location>
</feature>
<organism evidence="5">
    <name type="scientific">marine metagenome</name>
    <dbReference type="NCBI Taxonomy" id="408172"/>
    <lineage>
        <taxon>unclassified sequences</taxon>
        <taxon>metagenomes</taxon>
        <taxon>ecological metagenomes</taxon>
    </lineage>
</organism>
<evidence type="ECO:0000313" key="5">
    <source>
        <dbReference type="EMBL" id="SVE37638.1"/>
    </source>
</evidence>
<feature type="transmembrane region" description="Helical" evidence="3">
    <location>
        <begin position="6"/>
        <end position="25"/>
    </location>
</feature>